<dbReference type="EMBL" id="CP075864">
    <property type="protein sequence ID" value="QYS92959.1"/>
    <property type="molecule type" value="Genomic_DNA"/>
</dbReference>
<name>A0A8G0L448_9HYPO</name>
<gene>
    <name evidence="2" type="ORF">H0G86_000350</name>
</gene>
<accession>A0A8G0L448</accession>
<proteinExistence type="predicted"/>
<dbReference type="AlphaFoldDB" id="A0A8G0L448"/>
<protein>
    <submittedName>
        <fullName evidence="2">Uncharacterized protein</fullName>
    </submittedName>
</protein>
<dbReference type="Proteomes" id="UP000826661">
    <property type="component" value="Chromosome I"/>
</dbReference>
<sequence length="258" mass="27963">MLMLHEKKVPKPQSQLSIPAAGELDSVARNTPTALGSLQLKTLPTTKRDKHAHHQATSPRLALEERRDQFGGPGNVNWLQISVLQNSLISIHNAESSGKASTEATDGFPHFEGRMPWGSSTQDEEISASLSFASVSSTLPLPATWLALVQNALRQPPQSLLGQPSQPSSAFGQLTQPISALSTLGVKLCPFGAPIQRVNFSSLAALDGHVTLVGHLADKKRFKLRPLHTTKPDRLNWKPLDNLAAEDEVIMESQTRIA</sequence>
<evidence type="ECO:0000313" key="3">
    <source>
        <dbReference type="Proteomes" id="UP000826661"/>
    </source>
</evidence>
<feature type="region of interest" description="Disordered" evidence="1">
    <location>
        <begin position="43"/>
        <end position="62"/>
    </location>
</feature>
<keyword evidence="3" id="KW-1185">Reference proteome</keyword>
<evidence type="ECO:0000313" key="2">
    <source>
        <dbReference type="EMBL" id="QYS92959.1"/>
    </source>
</evidence>
<reference evidence="2 3" key="1">
    <citation type="journal article" date="2021" name="BMC Genomics">
        <title>Telomere-to-telomere genome assembly of asparaginase-producing Trichoderma simmonsii.</title>
        <authorList>
            <person name="Chung D."/>
            <person name="Kwon Y.M."/>
            <person name="Yang Y."/>
        </authorList>
    </citation>
    <scope>NUCLEOTIDE SEQUENCE [LARGE SCALE GENOMIC DNA]</scope>
    <source>
        <strain evidence="2 3">GH-Sj1</strain>
    </source>
</reference>
<evidence type="ECO:0000256" key="1">
    <source>
        <dbReference type="SAM" id="MobiDB-lite"/>
    </source>
</evidence>
<organism evidence="2 3">
    <name type="scientific">Trichoderma simmonsii</name>
    <dbReference type="NCBI Taxonomy" id="1491479"/>
    <lineage>
        <taxon>Eukaryota</taxon>
        <taxon>Fungi</taxon>
        <taxon>Dikarya</taxon>
        <taxon>Ascomycota</taxon>
        <taxon>Pezizomycotina</taxon>
        <taxon>Sordariomycetes</taxon>
        <taxon>Hypocreomycetidae</taxon>
        <taxon>Hypocreales</taxon>
        <taxon>Hypocreaceae</taxon>
        <taxon>Trichoderma</taxon>
    </lineage>
</organism>